<name>A0A940WZL7_9BACI</name>
<evidence type="ECO:0000313" key="2">
    <source>
        <dbReference type="EMBL" id="MBP3951651.1"/>
    </source>
</evidence>
<keyword evidence="1" id="KW-0472">Membrane</keyword>
<comment type="caution">
    <text evidence="2">The sequence shown here is derived from an EMBL/GenBank/DDBJ whole genome shotgun (WGS) entry which is preliminary data.</text>
</comment>
<keyword evidence="1" id="KW-1133">Transmembrane helix</keyword>
<keyword evidence="1" id="KW-0812">Transmembrane</keyword>
<accession>A0A940WZL7</accession>
<evidence type="ECO:0008006" key="4">
    <source>
        <dbReference type="Google" id="ProtNLM"/>
    </source>
</evidence>
<dbReference type="EMBL" id="JAGKSQ010000004">
    <property type="protein sequence ID" value="MBP3951651.1"/>
    <property type="molecule type" value="Genomic_DNA"/>
</dbReference>
<proteinExistence type="predicted"/>
<gene>
    <name evidence="2" type="ORF">J7W16_10940</name>
</gene>
<dbReference type="AlphaFoldDB" id="A0A940WZL7"/>
<feature type="transmembrane region" description="Helical" evidence="1">
    <location>
        <begin position="6"/>
        <end position="26"/>
    </location>
</feature>
<dbReference type="Proteomes" id="UP000678228">
    <property type="component" value="Unassembled WGS sequence"/>
</dbReference>
<organism evidence="2 3">
    <name type="scientific">Halalkalibacter suaedae</name>
    <dbReference type="NCBI Taxonomy" id="2822140"/>
    <lineage>
        <taxon>Bacteria</taxon>
        <taxon>Bacillati</taxon>
        <taxon>Bacillota</taxon>
        <taxon>Bacilli</taxon>
        <taxon>Bacillales</taxon>
        <taxon>Bacillaceae</taxon>
        <taxon>Halalkalibacter</taxon>
    </lineage>
</organism>
<keyword evidence="3" id="KW-1185">Reference proteome</keyword>
<reference evidence="2" key="1">
    <citation type="submission" date="2021-03" db="EMBL/GenBank/DDBJ databases">
        <title>Bacillus suaedae sp. nov., isolated from Suaeda aralocaspica.</title>
        <authorList>
            <person name="Lei R.F.R."/>
        </authorList>
    </citation>
    <scope>NUCLEOTIDE SEQUENCE</scope>
    <source>
        <strain evidence="2">YZJH907-2</strain>
    </source>
</reference>
<feature type="transmembrane region" description="Helical" evidence="1">
    <location>
        <begin position="33"/>
        <end position="55"/>
    </location>
</feature>
<dbReference type="RefSeq" id="WP_210597349.1">
    <property type="nucleotide sequence ID" value="NZ_JAGKSQ010000004.1"/>
</dbReference>
<sequence>MHPTEIIELIVVGLIIVGIIIISLLLKGNWRKLVSLVAVVVFLVYTAFFIARPYWIDAQVEKKVELLESYLERQYPDEIWTIATVPHRKQGYKHLNPYYIGVIFENEKEVTYHYWVDENNIYQISYSTNKHVDELIYKESE</sequence>
<evidence type="ECO:0000313" key="3">
    <source>
        <dbReference type="Proteomes" id="UP000678228"/>
    </source>
</evidence>
<protein>
    <recommendedName>
        <fullName evidence="4">DUF3139 domain-containing protein</fullName>
    </recommendedName>
</protein>
<evidence type="ECO:0000256" key="1">
    <source>
        <dbReference type="SAM" id="Phobius"/>
    </source>
</evidence>